<dbReference type="Proteomes" id="UP000054632">
    <property type="component" value="Unassembled WGS sequence"/>
</dbReference>
<organism evidence="2 3">
    <name type="scientific">Trichinella pseudospiralis</name>
    <name type="common">Parasitic roundworm</name>
    <dbReference type="NCBI Taxonomy" id="6337"/>
    <lineage>
        <taxon>Eukaryota</taxon>
        <taxon>Metazoa</taxon>
        <taxon>Ecdysozoa</taxon>
        <taxon>Nematoda</taxon>
        <taxon>Enoplea</taxon>
        <taxon>Dorylaimia</taxon>
        <taxon>Trichinellida</taxon>
        <taxon>Trichinellidae</taxon>
        <taxon>Trichinella</taxon>
    </lineage>
</organism>
<comment type="caution">
    <text evidence="2">The sequence shown here is derived from an EMBL/GenBank/DDBJ whole genome shotgun (WGS) entry which is preliminary data.</text>
</comment>
<gene>
    <name evidence="2" type="ORF">T4A_8105</name>
</gene>
<protein>
    <submittedName>
        <fullName evidence="2">Uncharacterized protein</fullName>
    </submittedName>
</protein>
<name>A0A0V1DR52_TRIPS</name>
<dbReference type="EMBL" id="JYDR01000701">
    <property type="protein sequence ID" value="KRY64028.1"/>
    <property type="molecule type" value="Genomic_DNA"/>
</dbReference>
<evidence type="ECO:0000313" key="3">
    <source>
        <dbReference type="Proteomes" id="UP000054632"/>
    </source>
</evidence>
<evidence type="ECO:0000313" key="2">
    <source>
        <dbReference type="EMBL" id="KRY64028.1"/>
    </source>
</evidence>
<accession>A0A0V1DR52</accession>
<proteinExistence type="predicted"/>
<dbReference type="AlphaFoldDB" id="A0A0V1DR52"/>
<feature type="region of interest" description="Disordered" evidence="1">
    <location>
        <begin position="17"/>
        <end position="45"/>
    </location>
</feature>
<sequence>MKKAECTKNRFLTLHYANNDRHKGKVNEAKKGESANDTKQIMDDT</sequence>
<evidence type="ECO:0000256" key="1">
    <source>
        <dbReference type="SAM" id="MobiDB-lite"/>
    </source>
</evidence>
<feature type="compositionally biased region" description="Basic and acidic residues" evidence="1">
    <location>
        <begin position="18"/>
        <end position="45"/>
    </location>
</feature>
<reference evidence="2 3" key="1">
    <citation type="submission" date="2015-01" db="EMBL/GenBank/DDBJ databases">
        <title>Evolution of Trichinella species and genotypes.</title>
        <authorList>
            <person name="Korhonen P.K."/>
            <person name="Edoardo P."/>
            <person name="Giuseppe L.R."/>
            <person name="Gasser R.B."/>
        </authorList>
    </citation>
    <scope>NUCLEOTIDE SEQUENCE [LARGE SCALE GENOMIC DNA]</scope>
    <source>
        <strain evidence="2">ISS13</strain>
    </source>
</reference>